<evidence type="ECO:0000313" key="3">
    <source>
        <dbReference type="Proteomes" id="UP000033452"/>
    </source>
</evidence>
<feature type="chain" id="PRO_5002475905" description="WD40-like Beta Propeller Repeat" evidence="1">
    <location>
        <begin position="24"/>
        <end position="296"/>
    </location>
</feature>
<evidence type="ECO:0000256" key="1">
    <source>
        <dbReference type="SAM" id="SignalP"/>
    </source>
</evidence>
<dbReference type="AlphaFoldDB" id="A0A0F4QLX1"/>
<name>A0A0F4QLX1_9GAMM</name>
<dbReference type="SUPFAM" id="SSF82171">
    <property type="entry name" value="DPP6 N-terminal domain-like"/>
    <property type="match status" value="1"/>
</dbReference>
<dbReference type="EMBL" id="JXYA01000027">
    <property type="protein sequence ID" value="KJZ08270.1"/>
    <property type="molecule type" value="Genomic_DNA"/>
</dbReference>
<proteinExistence type="predicted"/>
<dbReference type="RefSeq" id="WP_046005354.1">
    <property type="nucleotide sequence ID" value="NZ_JXYA01000027.1"/>
</dbReference>
<protein>
    <recommendedName>
        <fullName evidence="4">WD40-like Beta Propeller Repeat</fullName>
    </recommendedName>
</protein>
<keyword evidence="3" id="KW-1185">Reference proteome</keyword>
<dbReference type="InterPro" id="IPR011659">
    <property type="entry name" value="WD40"/>
</dbReference>
<feature type="signal peptide" evidence="1">
    <location>
        <begin position="1"/>
        <end position="23"/>
    </location>
</feature>
<gene>
    <name evidence="2" type="ORF">TW77_12695</name>
</gene>
<comment type="caution">
    <text evidence="2">The sequence shown here is derived from an EMBL/GenBank/DDBJ whole genome shotgun (WGS) entry which is preliminary data.</text>
</comment>
<dbReference type="Pfam" id="PF07676">
    <property type="entry name" value="PD40"/>
    <property type="match status" value="1"/>
</dbReference>
<evidence type="ECO:0008006" key="4">
    <source>
        <dbReference type="Google" id="ProtNLM"/>
    </source>
</evidence>
<organism evidence="2 3">
    <name type="scientific">Pseudoalteromonas rubra</name>
    <dbReference type="NCBI Taxonomy" id="43658"/>
    <lineage>
        <taxon>Bacteria</taxon>
        <taxon>Pseudomonadati</taxon>
        <taxon>Pseudomonadota</taxon>
        <taxon>Gammaproteobacteria</taxon>
        <taxon>Alteromonadales</taxon>
        <taxon>Pseudoalteromonadaceae</taxon>
        <taxon>Pseudoalteromonas</taxon>
    </lineage>
</organism>
<dbReference type="Gene3D" id="2.120.10.30">
    <property type="entry name" value="TolB, C-terminal domain"/>
    <property type="match status" value="1"/>
</dbReference>
<dbReference type="Proteomes" id="UP000033452">
    <property type="component" value="Unassembled WGS sequence"/>
</dbReference>
<reference evidence="2 3" key="1">
    <citation type="journal article" date="2015" name="BMC Genomics">
        <title>Genome mining reveals unlocked bioactive potential of marine Gram-negative bacteria.</title>
        <authorList>
            <person name="Machado H."/>
            <person name="Sonnenschein E.C."/>
            <person name="Melchiorsen J."/>
            <person name="Gram L."/>
        </authorList>
    </citation>
    <scope>NUCLEOTIDE SEQUENCE [LARGE SCALE GENOMIC DNA]</scope>
    <source>
        <strain evidence="2 3">S2471</strain>
    </source>
</reference>
<sequence length="296" mass="33104">MKPQQLKLLVPVIGLLLCSNSHAQGVLPGLNGPYLGQNLPGLMPEVFAPGIVSTPDWGDAVHFAPDKEVLYVSRWRVNKGQRETASVVFKRVAEGWQKVVTKQTGRAPYYSPDGQRVFYGKQYKTRTSDGWSEMKKLGPAFDEIPMMGLKMSRKGTLVFDEFTRDGNGVLRYASWDKGEWQTPKAFSKAINTGKWNAHPFIAPDESYVMWDGEREQGFGSSDLYISFRQPDGAWGEAINLGERVNTAAEEGGPQVTPDGKYLFFNRMVKPKGEAGEAQSDLFWVDAKIIDDLRPVY</sequence>
<dbReference type="OrthoDB" id="240809at2"/>
<dbReference type="InterPro" id="IPR011042">
    <property type="entry name" value="6-blade_b-propeller_TolB-like"/>
</dbReference>
<accession>A0A0F4QLX1</accession>
<dbReference type="PATRIC" id="fig|43658.5.peg.2684"/>
<keyword evidence="1" id="KW-0732">Signal</keyword>
<evidence type="ECO:0000313" key="2">
    <source>
        <dbReference type="EMBL" id="KJZ08270.1"/>
    </source>
</evidence>